<dbReference type="PANTHER" id="PTHR47992">
    <property type="entry name" value="PROTEIN PHOSPHATASE"/>
    <property type="match status" value="1"/>
</dbReference>
<evidence type="ECO:0000256" key="1">
    <source>
        <dbReference type="ARBA" id="ARBA00001936"/>
    </source>
</evidence>
<feature type="domain" description="PPM-type phosphatase" evidence="11">
    <location>
        <begin position="82"/>
        <end position="334"/>
    </location>
</feature>
<dbReference type="Gene3D" id="3.60.40.10">
    <property type="entry name" value="PPM-type phosphatase domain"/>
    <property type="match status" value="1"/>
</dbReference>
<dbReference type="PhylomeDB" id="T1IXQ3"/>
<dbReference type="EMBL" id="JH431661">
    <property type="status" value="NOT_ANNOTATED_CDS"/>
    <property type="molecule type" value="Genomic_DNA"/>
</dbReference>
<evidence type="ECO:0000256" key="3">
    <source>
        <dbReference type="ARBA" id="ARBA00013081"/>
    </source>
</evidence>
<dbReference type="eggNOG" id="KOG0698">
    <property type="taxonomic scope" value="Eukaryota"/>
</dbReference>
<dbReference type="InterPro" id="IPR015655">
    <property type="entry name" value="PP2C"/>
</dbReference>
<evidence type="ECO:0000256" key="10">
    <source>
        <dbReference type="RuleBase" id="RU003465"/>
    </source>
</evidence>
<organism evidence="12 13">
    <name type="scientific">Strigamia maritima</name>
    <name type="common">European centipede</name>
    <name type="synonym">Geophilus maritimus</name>
    <dbReference type="NCBI Taxonomy" id="126957"/>
    <lineage>
        <taxon>Eukaryota</taxon>
        <taxon>Metazoa</taxon>
        <taxon>Ecdysozoa</taxon>
        <taxon>Arthropoda</taxon>
        <taxon>Myriapoda</taxon>
        <taxon>Chilopoda</taxon>
        <taxon>Pleurostigmophora</taxon>
        <taxon>Geophilomorpha</taxon>
        <taxon>Linotaeniidae</taxon>
        <taxon>Strigamia</taxon>
    </lineage>
</organism>
<keyword evidence="13" id="KW-1185">Reference proteome</keyword>
<dbReference type="Pfam" id="PF00481">
    <property type="entry name" value="PP2C"/>
    <property type="match status" value="1"/>
</dbReference>
<dbReference type="PROSITE" id="PS01032">
    <property type="entry name" value="PPM_1"/>
    <property type="match status" value="1"/>
</dbReference>
<evidence type="ECO:0000256" key="5">
    <source>
        <dbReference type="ARBA" id="ARBA00022801"/>
    </source>
</evidence>
<comment type="subcellular location">
    <subcellularLocation>
        <location evidence="2">Mitochondrion matrix</location>
    </subcellularLocation>
</comment>
<dbReference type="EC" id="3.1.3.16" evidence="3"/>
<accession>T1IXQ3</accession>
<proteinExistence type="inferred from homology"/>
<keyword evidence="7" id="KW-0809">Transit peptide</keyword>
<keyword evidence="8" id="KW-0496">Mitochondrion</keyword>
<evidence type="ECO:0000256" key="8">
    <source>
        <dbReference type="ARBA" id="ARBA00023128"/>
    </source>
</evidence>
<keyword evidence="4" id="KW-0479">Metal-binding</keyword>
<evidence type="ECO:0000256" key="9">
    <source>
        <dbReference type="ARBA" id="ARBA00023211"/>
    </source>
</evidence>
<sequence>MYSISLLLRNGSLTKTLKTNIKHRNVIRSYSRALYDPENKGNRQKHINFDTLGTWDNRIELPLLLQESIKRGKPIPKISVGNVGSASLIGRRSANEDRIQIKEISPDILYLAVFDGHGGNDCADFCSERLQDHICFWLNRGETDLKTILFTSFVEVNNAYSRFVTYNRTKTTLSGTTATVCLLQNSIELVVGHVGDSRAILCRNGEARKLTTDHSPLLKTEKERIVQSKGMVVTDSYGRSLVNGRLAMTRSLGDLDLKPYGVSAMPDTRSLQVQHGKDAFLVLTTDGINFVMSDQEICDGICRHHDPQEAANFITDQALQFASEDNSSAVIVPFGSWGKFASSTHSFHFGRSMIRSSRYV</sequence>
<evidence type="ECO:0000256" key="7">
    <source>
        <dbReference type="ARBA" id="ARBA00022946"/>
    </source>
</evidence>
<dbReference type="GO" id="GO:0046872">
    <property type="term" value="F:metal ion binding"/>
    <property type="evidence" value="ECO:0007669"/>
    <property type="project" value="UniProtKB-KW"/>
</dbReference>
<dbReference type="GO" id="GO:0005759">
    <property type="term" value="C:mitochondrial matrix"/>
    <property type="evidence" value="ECO:0007669"/>
    <property type="project" value="UniProtKB-SubCell"/>
</dbReference>
<dbReference type="EnsemblMetazoa" id="SMAR005996-RA">
    <property type="protein sequence ID" value="SMAR005996-PA"/>
    <property type="gene ID" value="SMAR005996"/>
</dbReference>
<evidence type="ECO:0000313" key="13">
    <source>
        <dbReference type="Proteomes" id="UP000014500"/>
    </source>
</evidence>
<dbReference type="InterPro" id="IPR000222">
    <property type="entry name" value="PP2C_BS"/>
</dbReference>
<dbReference type="SMART" id="SM00332">
    <property type="entry name" value="PP2Cc"/>
    <property type="match status" value="1"/>
</dbReference>
<dbReference type="InterPro" id="IPR036457">
    <property type="entry name" value="PPM-type-like_dom_sf"/>
</dbReference>
<evidence type="ECO:0000313" key="12">
    <source>
        <dbReference type="EnsemblMetazoa" id="SMAR005996-PA"/>
    </source>
</evidence>
<keyword evidence="5 10" id="KW-0378">Hydrolase</keyword>
<name>T1IXQ3_STRMM</name>
<dbReference type="Proteomes" id="UP000014500">
    <property type="component" value="Unassembled WGS sequence"/>
</dbReference>
<protein>
    <recommendedName>
        <fullName evidence="3">protein-serine/threonine phosphatase</fullName>
        <ecNumber evidence="3">3.1.3.16</ecNumber>
    </recommendedName>
</protein>
<reference evidence="13" key="1">
    <citation type="submission" date="2011-05" db="EMBL/GenBank/DDBJ databases">
        <authorList>
            <person name="Richards S.R."/>
            <person name="Qu J."/>
            <person name="Jiang H."/>
            <person name="Jhangiani S.N."/>
            <person name="Agravi P."/>
            <person name="Goodspeed R."/>
            <person name="Gross S."/>
            <person name="Mandapat C."/>
            <person name="Jackson L."/>
            <person name="Mathew T."/>
            <person name="Pu L."/>
            <person name="Thornton R."/>
            <person name="Saada N."/>
            <person name="Wilczek-Boney K.B."/>
            <person name="Lee S."/>
            <person name="Kovar C."/>
            <person name="Wu Y."/>
            <person name="Scherer S.E."/>
            <person name="Worley K.C."/>
            <person name="Muzny D.M."/>
            <person name="Gibbs R."/>
        </authorList>
    </citation>
    <scope>NUCLEOTIDE SEQUENCE</scope>
    <source>
        <strain evidence="13">Brora</strain>
    </source>
</reference>
<dbReference type="FunFam" id="3.60.40.10:FF:000033">
    <property type="entry name" value="Protein phosphatase 1K, mitochondrial"/>
    <property type="match status" value="1"/>
</dbReference>
<keyword evidence="9" id="KW-0464">Manganese</keyword>
<reference evidence="12" key="2">
    <citation type="submission" date="2015-02" db="UniProtKB">
        <authorList>
            <consortium name="EnsemblMetazoa"/>
        </authorList>
    </citation>
    <scope>IDENTIFICATION</scope>
</reference>
<comment type="cofactor">
    <cofactor evidence="1">
        <name>Mn(2+)</name>
        <dbReference type="ChEBI" id="CHEBI:29035"/>
    </cofactor>
</comment>
<dbReference type="STRING" id="126957.T1IXQ3"/>
<evidence type="ECO:0000259" key="11">
    <source>
        <dbReference type="PROSITE" id="PS51746"/>
    </source>
</evidence>
<dbReference type="HOGENOM" id="CLU_013173_1_3_1"/>
<evidence type="ECO:0000256" key="4">
    <source>
        <dbReference type="ARBA" id="ARBA00022723"/>
    </source>
</evidence>
<comment type="similarity">
    <text evidence="10">Belongs to the PP2C family.</text>
</comment>
<dbReference type="OMA" id="CHTHMKK"/>
<dbReference type="InterPro" id="IPR001932">
    <property type="entry name" value="PPM-type_phosphatase-like_dom"/>
</dbReference>
<dbReference type="CDD" id="cd00143">
    <property type="entry name" value="PP2Cc"/>
    <property type="match status" value="1"/>
</dbReference>
<evidence type="ECO:0000256" key="2">
    <source>
        <dbReference type="ARBA" id="ARBA00004305"/>
    </source>
</evidence>
<dbReference type="GO" id="GO:0004722">
    <property type="term" value="F:protein serine/threonine phosphatase activity"/>
    <property type="evidence" value="ECO:0007669"/>
    <property type="project" value="UniProtKB-EC"/>
</dbReference>
<dbReference type="AlphaFoldDB" id="T1IXQ3"/>
<dbReference type="SUPFAM" id="SSF81606">
    <property type="entry name" value="PP2C-like"/>
    <property type="match status" value="1"/>
</dbReference>
<dbReference type="PROSITE" id="PS51746">
    <property type="entry name" value="PPM_2"/>
    <property type="match status" value="1"/>
</dbReference>
<evidence type="ECO:0000256" key="6">
    <source>
        <dbReference type="ARBA" id="ARBA00022912"/>
    </source>
</evidence>
<keyword evidence="6 10" id="KW-0904">Protein phosphatase</keyword>